<reference evidence="2 3" key="1">
    <citation type="submission" date="2016-06" db="EMBL/GenBank/DDBJ databases">
        <authorList>
            <person name="Kjaerup R.B."/>
            <person name="Dalgaard T.S."/>
            <person name="Juul-Madsen H.R."/>
        </authorList>
    </citation>
    <scope>NUCLEOTIDE SEQUENCE [LARGE SCALE GENOMIC DNA]</scope>
</reference>
<feature type="compositionally biased region" description="Low complexity" evidence="1">
    <location>
        <begin position="628"/>
        <end position="647"/>
    </location>
</feature>
<accession>A0A1X7S6Y5</accession>
<feature type="compositionally biased region" description="Pro residues" evidence="1">
    <location>
        <begin position="411"/>
        <end position="421"/>
    </location>
</feature>
<keyword evidence="3" id="KW-1185">Reference proteome</keyword>
<feature type="compositionally biased region" description="Polar residues" evidence="1">
    <location>
        <begin position="439"/>
        <end position="457"/>
    </location>
</feature>
<dbReference type="Proteomes" id="UP000215127">
    <property type="component" value="Chromosome 11"/>
</dbReference>
<organism evidence="2 3">
    <name type="scientific">Zymoseptoria tritici (strain ST99CH_3D7)</name>
    <dbReference type="NCBI Taxonomy" id="1276538"/>
    <lineage>
        <taxon>Eukaryota</taxon>
        <taxon>Fungi</taxon>
        <taxon>Dikarya</taxon>
        <taxon>Ascomycota</taxon>
        <taxon>Pezizomycotina</taxon>
        <taxon>Dothideomycetes</taxon>
        <taxon>Dothideomycetidae</taxon>
        <taxon>Mycosphaerellales</taxon>
        <taxon>Mycosphaerellaceae</taxon>
        <taxon>Zymoseptoria</taxon>
    </lineage>
</organism>
<evidence type="ECO:0000313" key="3">
    <source>
        <dbReference type="Proteomes" id="UP000215127"/>
    </source>
</evidence>
<feature type="region of interest" description="Disordered" evidence="1">
    <location>
        <begin position="271"/>
        <end position="559"/>
    </location>
</feature>
<feature type="compositionally biased region" description="Low complexity" evidence="1">
    <location>
        <begin position="422"/>
        <end position="432"/>
    </location>
</feature>
<feature type="compositionally biased region" description="Low complexity" evidence="1">
    <location>
        <begin position="378"/>
        <end position="396"/>
    </location>
</feature>
<gene>
    <name evidence="2" type="ORF">ZT3D7_G10593</name>
</gene>
<evidence type="ECO:0000313" key="2">
    <source>
        <dbReference type="EMBL" id="SMQ55438.1"/>
    </source>
</evidence>
<feature type="compositionally biased region" description="Polar residues" evidence="1">
    <location>
        <begin position="296"/>
        <end position="310"/>
    </location>
</feature>
<dbReference type="EMBL" id="LT853702">
    <property type="protein sequence ID" value="SMQ55438.1"/>
    <property type="molecule type" value="Genomic_DNA"/>
</dbReference>
<feature type="region of interest" description="Disordered" evidence="1">
    <location>
        <begin position="623"/>
        <end position="660"/>
    </location>
</feature>
<sequence length="686" mass="70528">MASLSSTRYVNASCPLGSGYEWPTFLTTTATSCGAKPCCTFQPLVAFEYTWQSVSKQPVTVGTEVVIIDTALGITTTTTEIITTGIVVTLPGEPTPTTLDPSQWLSNGGFDPGYDVPTRSTVLTDSFDNVQTIRYPSGYVDMEAELRWYGSIPIVSAGTTSCYQNTASLSSIASPTYISTETQTVDPEDPKGIFYSYGATKGLQMPGASGGSCGGVYATQLLQSWNPTDLVVSVYSSCLCSGAVPLPATPLNTASFLLASTTRFARLEQVATTTTAEETTSTGRAAPVEPIPDNDGGSTSLKQPEQTSQPAPEPAPEQTSQTAPRPTPEPVQQTKTPLATKPIATTPSRADDPVGAAPEPTSKDAQPEQPETRPAPDTPQQQQTPASQPTRPSSTAGSDTGPDSTDEDTPAPQPQTQPAPQSPEQTTPSSTADLGNGNAPESDNGNEQAAQPETTRPSPVPGAPLQTATRLVRPSGTTDAGDNDAAPDSPDAIRSESPLKPTSVNQDENGDQPPNQPSRPSATAEPLIIVTTLAGGTVISSTRPAPGQPPNQPLRPSGTAEPMVIVTTLAGGNVISTTLPTFSTSEDQTAEDGEQTQLPVVLISGTPADETSSSSAGIGDFIAGGIGETKSSEPGSPSSSTATEPTGGIAGSVTSSNVPSQYTGAASRLETCGKLLVIVLAVAVCL</sequence>
<dbReference type="STRING" id="1276538.A0A1X7S6Y5"/>
<dbReference type="AlphaFoldDB" id="A0A1X7S6Y5"/>
<protein>
    <submittedName>
        <fullName evidence="2">Uncharacterized protein</fullName>
    </submittedName>
</protein>
<evidence type="ECO:0000256" key="1">
    <source>
        <dbReference type="SAM" id="MobiDB-lite"/>
    </source>
</evidence>
<proteinExistence type="predicted"/>
<name>A0A1X7S6Y5_ZYMT9</name>
<feature type="compositionally biased region" description="Polar residues" evidence="1">
    <location>
        <begin position="317"/>
        <end position="348"/>
    </location>
</feature>
<feature type="compositionally biased region" description="Low complexity" evidence="1">
    <location>
        <begin position="271"/>
        <end position="282"/>
    </location>
</feature>